<evidence type="ECO:0000313" key="3">
    <source>
        <dbReference type="EMBL" id="SEE03751.1"/>
    </source>
</evidence>
<organism evidence="2 4">
    <name type="scientific">Pseudomonas costantinii</name>
    <dbReference type="NCBI Taxonomy" id="168469"/>
    <lineage>
        <taxon>Bacteria</taxon>
        <taxon>Pseudomonadati</taxon>
        <taxon>Pseudomonadota</taxon>
        <taxon>Gammaproteobacteria</taxon>
        <taxon>Pseudomonadales</taxon>
        <taxon>Pseudomonadaceae</taxon>
        <taxon>Pseudomonas</taxon>
    </lineage>
</organism>
<keyword evidence="1" id="KW-0732">Signal</keyword>
<name>A0A1S2V8B0_9PSED</name>
<gene>
    <name evidence="2" type="ORF">BFL40_03530</name>
    <name evidence="3" type="ORF">SAMN04515675_3658</name>
</gene>
<dbReference type="PROSITE" id="PS51257">
    <property type="entry name" value="PROKAR_LIPOPROTEIN"/>
    <property type="match status" value="1"/>
</dbReference>
<dbReference type="EMBL" id="MDDR01000005">
    <property type="protein sequence ID" value="OIN54953.1"/>
    <property type="molecule type" value="Genomic_DNA"/>
</dbReference>
<reference evidence="2 4" key="1">
    <citation type="submission" date="2016-08" db="EMBL/GenBank/DDBJ databases">
        <title>Draft genome sequence of Pseudomonas costantinii LMG 22119, type strain isolated from cultivated mushroom (Agaricus bisporus) sporophores.</title>
        <authorList>
            <person name="Tambong J.T."/>
        </authorList>
    </citation>
    <scope>NUCLEOTIDE SEQUENCE [LARGE SCALE GENOMIC DNA]</scope>
    <source>
        <strain evidence="2 4">LMG 22119</strain>
    </source>
</reference>
<evidence type="ECO:0008006" key="6">
    <source>
        <dbReference type="Google" id="ProtNLM"/>
    </source>
</evidence>
<comment type="caution">
    <text evidence="2">The sequence shown here is derived from an EMBL/GenBank/DDBJ whole genome shotgun (WGS) entry which is preliminary data.</text>
</comment>
<accession>A0A1S2V8B0</accession>
<dbReference type="EMBL" id="FNTS01000002">
    <property type="protein sequence ID" value="SEE03751.1"/>
    <property type="molecule type" value="Genomic_DNA"/>
</dbReference>
<dbReference type="RefSeq" id="WP_071482873.1">
    <property type="nucleotide sequence ID" value="NZ_FNTS01000002.1"/>
</dbReference>
<dbReference type="AlphaFoldDB" id="A0A1S2V8B0"/>
<reference evidence="3 5" key="2">
    <citation type="submission" date="2016-10" db="EMBL/GenBank/DDBJ databases">
        <authorList>
            <person name="Varghese N."/>
            <person name="Submissions S."/>
        </authorList>
    </citation>
    <scope>NUCLEOTIDE SEQUENCE [LARGE SCALE GENOMIC DNA]</scope>
    <source>
        <strain evidence="3 5">BS2773</strain>
    </source>
</reference>
<feature type="chain" id="PRO_5044564900" description="Lipoprotein" evidence="1">
    <location>
        <begin position="20"/>
        <end position="193"/>
    </location>
</feature>
<dbReference type="Proteomes" id="UP000181661">
    <property type="component" value="Unassembled WGS sequence"/>
</dbReference>
<proteinExistence type="predicted"/>
<sequence>MRAFAVFLAVCLMAGCASKPDYYISPAPVTIPKTATYWLDTFDVDVKGQNERFLPDDKVRQQLGIDLVDRLLKAKRYATSKASADYILDVDVIYARRIQDTQGALISTLIEDNKYLVGVDFNYKVKVRKGNAEVLHFAQAREGLMPAGGAGNWQNLKTVGGILTRSGNSNVEGFYTGLLSRFIVDDLRNIPSR</sequence>
<dbReference type="Proteomes" id="UP000182179">
    <property type="component" value="Unassembled WGS sequence"/>
</dbReference>
<protein>
    <recommendedName>
        <fullName evidence="6">Lipoprotein</fullName>
    </recommendedName>
</protein>
<evidence type="ECO:0000313" key="5">
    <source>
        <dbReference type="Proteomes" id="UP000182179"/>
    </source>
</evidence>
<feature type="signal peptide" evidence="1">
    <location>
        <begin position="1"/>
        <end position="19"/>
    </location>
</feature>
<evidence type="ECO:0000313" key="2">
    <source>
        <dbReference type="EMBL" id="OIN54953.1"/>
    </source>
</evidence>
<dbReference type="OrthoDB" id="6961685at2"/>
<evidence type="ECO:0000313" key="4">
    <source>
        <dbReference type="Proteomes" id="UP000181661"/>
    </source>
</evidence>
<keyword evidence="5" id="KW-1185">Reference proteome</keyword>
<evidence type="ECO:0000256" key="1">
    <source>
        <dbReference type="SAM" id="SignalP"/>
    </source>
</evidence>